<feature type="coiled-coil region" evidence="1">
    <location>
        <begin position="238"/>
        <end position="302"/>
    </location>
</feature>
<dbReference type="EMBL" id="RCMV01000207">
    <property type="protein sequence ID" value="KAG3221750.1"/>
    <property type="molecule type" value="Genomic_DNA"/>
</dbReference>
<sequence>MKQQRLEAELLNMTLRRTLAKEQKVAKSLRTIMDKRPFMPRSVKYDMRRASCSQTETRTQISQCTQCCNPTTSHINPTGVRREIEATLQRMHVQTNALLNATAADDSLSFNFNIRLDPAAGPTIEVTTTTPMNCTLDHTVKLLGPKYQGQVPIDLYGPRCVPPRRHDIKNYQHDEILGTPSESTYASATTARTETADSESVSLKTREHSSSRPRRKRIRKVGSVPYSTDLQRRRKAEVLSLRSEVQELECKLSQLQQQSNGGETAISTRQSQAEWQNRAWIVRQEREKAESANRELKNILSKRFSFIASMQTLLQRSDLLEGIDILSQNSMQLLTQPGTANSILAEMSGSLEQMLLRVDSVFPALDSCLAVALITHKKRHEVCGTLGDNCVETISVTPMPCTVAKSGMLLWQQLVNRKDTEPDKLYRFIRASHDSALEMSFTLPLSDQTKRLWCVDAVSSYRKYEEDNRVVLVGKTTWRLRAGGLEFETLHWTVISPLPTESPQLQASVVQSCNRLQVKHLDLTSLQATHGRHMLLTSIGSRLRSFMKTMQTSLLQHATGRYN</sequence>
<gene>
    <name evidence="3" type="ORF">PC129_g7515</name>
</gene>
<dbReference type="VEuPathDB" id="FungiDB:PC110_g13362"/>
<comment type="caution">
    <text evidence="3">The sequence shown here is derived from an EMBL/GenBank/DDBJ whole genome shotgun (WGS) entry which is preliminary data.</text>
</comment>
<dbReference type="Proteomes" id="UP000760860">
    <property type="component" value="Unassembled WGS sequence"/>
</dbReference>
<reference evidence="3" key="1">
    <citation type="submission" date="2018-05" db="EMBL/GenBank/DDBJ databases">
        <title>Effector identification in a new, highly contiguous assembly of the strawberry crown rot pathogen Phytophthora cactorum.</title>
        <authorList>
            <person name="Armitage A.D."/>
            <person name="Nellist C.F."/>
            <person name="Bates H."/>
            <person name="Vickerstaff R.J."/>
            <person name="Harrison R.J."/>
        </authorList>
    </citation>
    <scope>NUCLEOTIDE SEQUENCE</scope>
    <source>
        <strain evidence="3">P421</strain>
    </source>
</reference>
<evidence type="ECO:0000256" key="1">
    <source>
        <dbReference type="SAM" id="Coils"/>
    </source>
</evidence>
<dbReference type="AlphaFoldDB" id="A0A8T1IA73"/>
<evidence type="ECO:0000313" key="3">
    <source>
        <dbReference type="EMBL" id="KAG3221750.1"/>
    </source>
</evidence>
<evidence type="ECO:0000256" key="2">
    <source>
        <dbReference type="SAM" id="MobiDB-lite"/>
    </source>
</evidence>
<dbReference type="VEuPathDB" id="FungiDB:PC110_g5688"/>
<name>A0A8T1IA73_9STRA</name>
<feature type="compositionally biased region" description="Basic residues" evidence="2">
    <location>
        <begin position="211"/>
        <end position="220"/>
    </location>
</feature>
<proteinExistence type="predicted"/>
<feature type="compositionally biased region" description="Polar residues" evidence="2">
    <location>
        <begin position="180"/>
        <end position="203"/>
    </location>
</feature>
<keyword evidence="1" id="KW-0175">Coiled coil</keyword>
<feature type="region of interest" description="Disordered" evidence="2">
    <location>
        <begin position="176"/>
        <end position="222"/>
    </location>
</feature>
<protein>
    <submittedName>
        <fullName evidence="3">Uncharacterized protein</fullName>
    </submittedName>
</protein>
<organism evidence="3 4">
    <name type="scientific">Phytophthora cactorum</name>
    <dbReference type="NCBI Taxonomy" id="29920"/>
    <lineage>
        <taxon>Eukaryota</taxon>
        <taxon>Sar</taxon>
        <taxon>Stramenopiles</taxon>
        <taxon>Oomycota</taxon>
        <taxon>Peronosporomycetes</taxon>
        <taxon>Peronosporales</taxon>
        <taxon>Peronosporaceae</taxon>
        <taxon>Phytophthora</taxon>
    </lineage>
</organism>
<accession>A0A8T1IA73</accession>
<evidence type="ECO:0000313" key="4">
    <source>
        <dbReference type="Proteomes" id="UP000760860"/>
    </source>
</evidence>